<evidence type="ECO:0000256" key="1">
    <source>
        <dbReference type="ARBA" id="ARBA00022737"/>
    </source>
</evidence>
<reference evidence="3 4" key="1">
    <citation type="journal article" date="2020" name="Cell">
        <title>Large-Scale Comparative Analyses of Tick Genomes Elucidate Their Genetic Diversity and Vector Capacities.</title>
        <authorList>
            <consortium name="Tick Genome and Microbiome Consortium (TIGMIC)"/>
            <person name="Jia N."/>
            <person name="Wang J."/>
            <person name="Shi W."/>
            <person name="Du L."/>
            <person name="Sun Y."/>
            <person name="Zhan W."/>
            <person name="Jiang J.F."/>
            <person name="Wang Q."/>
            <person name="Zhang B."/>
            <person name="Ji P."/>
            <person name="Bell-Sakyi L."/>
            <person name="Cui X.M."/>
            <person name="Yuan T.T."/>
            <person name="Jiang B.G."/>
            <person name="Yang W.F."/>
            <person name="Lam T.T."/>
            <person name="Chang Q.C."/>
            <person name="Ding S.J."/>
            <person name="Wang X.J."/>
            <person name="Zhu J.G."/>
            <person name="Ruan X.D."/>
            <person name="Zhao L."/>
            <person name="Wei J.T."/>
            <person name="Ye R.Z."/>
            <person name="Que T.C."/>
            <person name="Du C.H."/>
            <person name="Zhou Y.H."/>
            <person name="Cheng J.X."/>
            <person name="Dai P.F."/>
            <person name="Guo W.B."/>
            <person name="Han X.H."/>
            <person name="Huang E.J."/>
            <person name="Li L.F."/>
            <person name="Wei W."/>
            <person name="Gao Y.C."/>
            <person name="Liu J.Z."/>
            <person name="Shao H.Z."/>
            <person name="Wang X."/>
            <person name="Wang C.C."/>
            <person name="Yang T.C."/>
            <person name="Huo Q.B."/>
            <person name="Li W."/>
            <person name="Chen H.Y."/>
            <person name="Chen S.E."/>
            <person name="Zhou L.G."/>
            <person name="Ni X.B."/>
            <person name="Tian J.H."/>
            <person name="Sheng Y."/>
            <person name="Liu T."/>
            <person name="Pan Y.S."/>
            <person name="Xia L.Y."/>
            <person name="Li J."/>
            <person name="Zhao F."/>
            <person name="Cao W.C."/>
        </authorList>
    </citation>
    <scope>NUCLEOTIDE SEQUENCE [LARGE SCALE GENOMIC DNA]</scope>
    <source>
        <strain evidence="3">HaeL-2018</strain>
    </source>
</reference>
<dbReference type="GO" id="GO:0007283">
    <property type="term" value="P:spermatogenesis"/>
    <property type="evidence" value="ECO:0007669"/>
    <property type="project" value="TreeGrafter"/>
</dbReference>
<dbReference type="GO" id="GO:0034587">
    <property type="term" value="P:piRNA processing"/>
    <property type="evidence" value="ECO:0007669"/>
    <property type="project" value="TreeGrafter"/>
</dbReference>
<keyword evidence="1" id="KW-0677">Repeat</keyword>
<keyword evidence="2" id="KW-0802">TPR repeat</keyword>
<dbReference type="PANTHER" id="PTHR46674:SF1">
    <property type="entry name" value="INACTIVE PEPTIDYL-PROLYL CIS-TRANS ISOMERASE FKBP6"/>
    <property type="match status" value="1"/>
</dbReference>
<sequence length="191" mass="21669">MGVKYDVYDSFERLYTGSARKRLFCKFLQERFNMQAVHTMAENQPPADDWAYVPSALKEAVTVEKVREGTVLELQPSAGNDEAEQSRGFEAANMMENLRLDFLHGGEEADDDDDNMEFKLPFERMALKMEPVTKDRLVLKKVMKPGAGLVVKAGSGVSFHYNAYLEMSDEPFDSTRLRGYPHRCLYVHAAG</sequence>
<name>A0A9J6FFG8_HAELO</name>
<evidence type="ECO:0000313" key="3">
    <source>
        <dbReference type="EMBL" id="KAH9361739.1"/>
    </source>
</evidence>
<dbReference type="GO" id="GO:0003755">
    <property type="term" value="F:peptidyl-prolyl cis-trans isomerase activity"/>
    <property type="evidence" value="ECO:0007669"/>
    <property type="project" value="InterPro"/>
</dbReference>
<dbReference type="SUPFAM" id="SSF54534">
    <property type="entry name" value="FKBP-like"/>
    <property type="match status" value="1"/>
</dbReference>
<dbReference type="AlphaFoldDB" id="A0A9J6FFG8"/>
<evidence type="ECO:0000313" key="4">
    <source>
        <dbReference type="Proteomes" id="UP000821853"/>
    </source>
</evidence>
<dbReference type="GO" id="GO:0005737">
    <property type="term" value="C:cytoplasm"/>
    <property type="evidence" value="ECO:0007669"/>
    <property type="project" value="TreeGrafter"/>
</dbReference>
<proteinExistence type="predicted"/>
<dbReference type="OrthoDB" id="8116123at2759"/>
<dbReference type="Proteomes" id="UP000821853">
    <property type="component" value="Chromosome 1"/>
</dbReference>
<comment type="caution">
    <text evidence="3">The sequence shown here is derived from an EMBL/GenBank/DDBJ whole genome shotgun (WGS) entry which is preliminary data.</text>
</comment>
<dbReference type="GO" id="GO:0051879">
    <property type="term" value="F:Hsp90 protein binding"/>
    <property type="evidence" value="ECO:0007669"/>
    <property type="project" value="TreeGrafter"/>
</dbReference>
<evidence type="ECO:0000256" key="2">
    <source>
        <dbReference type="ARBA" id="ARBA00022803"/>
    </source>
</evidence>
<protein>
    <submittedName>
        <fullName evidence="3">Uncharacterized protein</fullName>
    </submittedName>
</protein>
<dbReference type="OMA" id="FYLEYND"/>
<dbReference type="InterPro" id="IPR046357">
    <property type="entry name" value="PPIase_dom_sf"/>
</dbReference>
<dbReference type="VEuPathDB" id="VectorBase:HLOH_044422"/>
<dbReference type="Gene3D" id="3.10.50.40">
    <property type="match status" value="1"/>
</dbReference>
<dbReference type="PANTHER" id="PTHR46674">
    <property type="entry name" value="INACTIVE PEPTIDYL-PROLYL CIS-TRANS ISOMERASE FKBP6"/>
    <property type="match status" value="1"/>
</dbReference>
<organism evidence="3 4">
    <name type="scientific">Haemaphysalis longicornis</name>
    <name type="common">Bush tick</name>
    <dbReference type="NCBI Taxonomy" id="44386"/>
    <lineage>
        <taxon>Eukaryota</taxon>
        <taxon>Metazoa</taxon>
        <taxon>Ecdysozoa</taxon>
        <taxon>Arthropoda</taxon>
        <taxon>Chelicerata</taxon>
        <taxon>Arachnida</taxon>
        <taxon>Acari</taxon>
        <taxon>Parasitiformes</taxon>
        <taxon>Ixodida</taxon>
        <taxon>Ixodoidea</taxon>
        <taxon>Ixodidae</taxon>
        <taxon>Haemaphysalinae</taxon>
        <taxon>Haemaphysalis</taxon>
    </lineage>
</organism>
<accession>A0A9J6FFG8</accession>
<dbReference type="InterPro" id="IPR042282">
    <property type="entry name" value="FKBP6/shu"/>
</dbReference>
<keyword evidence="4" id="KW-1185">Reference proteome</keyword>
<dbReference type="EMBL" id="JABSTR010000001">
    <property type="protein sequence ID" value="KAH9361739.1"/>
    <property type="molecule type" value="Genomic_DNA"/>
</dbReference>
<gene>
    <name evidence="3" type="ORF">HPB48_005108</name>
</gene>